<accession>A0ABS9UCK7</accession>
<gene>
    <name evidence="2" type="ORF">LZ480_08715</name>
</gene>
<reference evidence="2 3" key="1">
    <citation type="submission" date="2022-03" db="EMBL/GenBank/DDBJ databases">
        <authorList>
            <person name="Jo J.-H."/>
            <person name="Im W.-T."/>
        </authorList>
    </citation>
    <scope>NUCLEOTIDE SEQUENCE [LARGE SCALE GENOMIC DNA]</scope>
    <source>
        <strain evidence="2 3">MA9</strain>
    </source>
</reference>
<feature type="domain" description="DUF6434" evidence="1">
    <location>
        <begin position="70"/>
        <end position="127"/>
    </location>
</feature>
<proteinExistence type="predicted"/>
<dbReference type="InterPro" id="IPR045492">
    <property type="entry name" value="DUF6434"/>
</dbReference>
<protein>
    <submittedName>
        <fullName evidence="2">SAP domain-containing protein</fullName>
    </submittedName>
</protein>
<evidence type="ECO:0000259" key="1">
    <source>
        <dbReference type="Pfam" id="PF20026"/>
    </source>
</evidence>
<evidence type="ECO:0000313" key="3">
    <source>
        <dbReference type="Proteomes" id="UP001316087"/>
    </source>
</evidence>
<organism evidence="2 3">
    <name type="scientific">Solibacillus palustris</name>
    <dbReference type="NCBI Taxonomy" id="2908203"/>
    <lineage>
        <taxon>Bacteria</taxon>
        <taxon>Bacillati</taxon>
        <taxon>Bacillota</taxon>
        <taxon>Bacilli</taxon>
        <taxon>Bacillales</taxon>
        <taxon>Caryophanaceae</taxon>
        <taxon>Solibacillus</taxon>
    </lineage>
</organism>
<dbReference type="Pfam" id="PF20026">
    <property type="entry name" value="DUF6434"/>
    <property type="match status" value="1"/>
</dbReference>
<keyword evidence="3" id="KW-1185">Reference proteome</keyword>
<dbReference type="RefSeq" id="WP_241369020.1">
    <property type="nucleotide sequence ID" value="NZ_JAKZFC010000002.1"/>
</dbReference>
<name>A0ABS9UCK7_9BACL</name>
<dbReference type="Pfam" id="PF18953">
    <property type="entry name" value="SAP_new25"/>
    <property type="match status" value="1"/>
</dbReference>
<evidence type="ECO:0000313" key="2">
    <source>
        <dbReference type="EMBL" id="MCH7321973.1"/>
    </source>
</evidence>
<sequence length="187" mass="22217">MRPILNKDVQIHDFLNYYWLKEELQQFCRAHGLSATGSKADITNRIKLFLETGEVVKPERSRFTKQSVEKHNLTLETVIKKGHTCSQPVRHFFKQHIPNFHFSTYIQNYFKENIGKTYQDVINAWHKEQHRLKDPTYTKKIAPQFEYNQFIRDYFADPANKGKTRNDAIAAWNIIKSQPGDNKYKLR</sequence>
<comment type="caution">
    <text evidence="2">The sequence shown here is derived from an EMBL/GenBank/DDBJ whole genome shotgun (WGS) entry which is preliminary data.</text>
</comment>
<dbReference type="EMBL" id="JAKZFC010000002">
    <property type="protein sequence ID" value="MCH7321973.1"/>
    <property type="molecule type" value="Genomic_DNA"/>
</dbReference>
<dbReference type="Proteomes" id="UP001316087">
    <property type="component" value="Unassembled WGS sequence"/>
</dbReference>